<comment type="similarity">
    <text evidence="5">Belongs to the TAF13 family.</text>
</comment>
<reference evidence="8 9" key="2">
    <citation type="submission" date="2019-11" db="EMBL/GenBank/DDBJ databases">
        <authorList>
            <person name="Lu H."/>
        </authorList>
    </citation>
    <scope>NUCLEOTIDE SEQUENCE [LARGE SCALE GENOMIC DNA]</scope>
    <source>
        <strain evidence="8 9">FIM1</strain>
    </source>
</reference>
<keyword evidence="2" id="KW-0805">Transcription regulation</keyword>
<keyword evidence="9" id="KW-1185">Reference proteome</keyword>
<evidence type="ECO:0000256" key="3">
    <source>
        <dbReference type="ARBA" id="ARBA00023163"/>
    </source>
</evidence>
<dbReference type="PANTHER" id="PTHR11380:SF5">
    <property type="entry name" value="TRANSCRIPTION INITIATION FACTOR TFIID SUBUNIT 13"/>
    <property type="match status" value="1"/>
</dbReference>
<dbReference type="EMBL" id="CP015055">
    <property type="protein sequence ID" value="QGN14854.1"/>
    <property type="molecule type" value="Genomic_DNA"/>
</dbReference>
<keyword evidence="3" id="KW-0804">Transcription</keyword>
<organism evidence="8 9">
    <name type="scientific">Kluyveromyces marxianus</name>
    <name type="common">Yeast</name>
    <name type="synonym">Candida kefyr</name>
    <dbReference type="NCBI Taxonomy" id="4911"/>
    <lineage>
        <taxon>Eukaryota</taxon>
        <taxon>Fungi</taxon>
        <taxon>Dikarya</taxon>
        <taxon>Ascomycota</taxon>
        <taxon>Saccharomycotina</taxon>
        <taxon>Saccharomycetes</taxon>
        <taxon>Saccharomycetales</taxon>
        <taxon>Saccharomycetaceae</taxon>
        <taxon>Kluyveromyces</taxon>
    </lineage>
</organism>
<evidence type="ECO:0000256" key="7">
    <source>
        <dbReference type="SAM" id="MobiDB-lite"/>
    </source>
</evidence>
<comment type="subcellular location">
    <subcellularLocation>
        <location evidence="1">Nucleus</location>
    </subcellularLocation>
</comment>
<dbReference type="InterPro" id="IPR003195">
    <property type="entry name" value="TFIID_TAF13"/>
</dbReference>
<feature type="region of interest" description="Disordered" evidence="7">
    <location>
        <begin position="97"/>
        <end position="172"/>
    </location>
</feature>
<dbReference type="PANTHER" id="PTHR11380">
    <property type="entry name" value="TRANSCRIPTION INITIATION FACTOR TFIID/SUPT3-RELATED"/>
    <property type="match status" value="1"/>
</dbReference>
<feature type="compositionally biased region" description="Basic and acidic residues" evidence="7">
    <location>
        <begin position="97"/>
        <end position="137"/>
    </location>
</feature>
<evidence type="ECO:0000313" key="9">
    <source>
        <dbReference type="Proteomes" id="UP000422736"/>
    </source>
</evidence>
<evidence type="ECO:0000256" key="2">
    <source>
        <dbReference type="ARBA" id="ARBA00023015"/>
    </source>
</evidence>
<protein>
    <recommendedName>
        <fullName evidence="6">Transcription initiation factor TFIID subunit 13</fullName>
    </recommendedName>
</protein>
<keyword evidence="4" id="KW-0539">Nucleus</keyword>
<evidence type="ECO:0000256" key="6">
    <source>
        <dbReference type="ARBA" id="ARBA00040136"/>
    </source>
</evidence>
<dbReference type="Gene3D" id="1.10.20.10">
    <property type="entry name" value="Histone, subunit A"/>
    <property type="match status" value="1"/>
</dbReference>
<accession>A0ABX6ER93</accession>
<dbReference type="Pfam" id="PF02269">
    <property type="entry name" value="TFIID-18kDa"/>
    <property type="match status" value="1"/>
</dbReference>
<reference evidence="8 9" key="1">
    <citation type="submission" date="2016-03" db="EMBL/GenBank/DDBJ databases">
        <title>How can Kluyveromyces marxianus grow so fast - potential evolutionary course in Saccharomyces Complex revealed by comparative genomics.</title>
        <authorList>
            <person name="Mo W."/>
            <person name="Lu W."/>
            <person name="Yang X."/>
            <person name="Qi J."/>
            <person name="Lv H."/>
        </authorList>
    </citation>
    <scope>NUCLEOTIDE SEQUENCE [LARGE SCALE GENOMIC DNA]</scope>
    <source>
        <strain evidence="8 9">FIM1</strain>
    </source>
</reference>
<proteinExistence type="inferred from homology"/>
<dbReference type="SUPFAM" id="SSF47113">
    <property type="entry name" value="Histone-fold"/>
    <property type="match status" value="1"/>
</dbReference>
<name>A0ABX6ER93_KLUMA</name>
<gene>
    <name evidence="8" type="primary">TAF13</name>
    <name evidence="8" type="ORF">FIM1_1527</name>
</gene>
<sequence length="172" mass="19762">MSRRIRKTSLFSKDVASLMYAFGDVAQPLPETVQCIDELVVSYLSDICANAYFSAHTVKRNKIKVEDFRFVLRKDAVKLGRAEELIRMNKVITDARKQFDNSEGKSLKRVKDDGDDDHDHDHDNDHDQDHDHDHMSGDDEEESSMAEAMPVSRPVGRPRKKKTETNKKQRTS</sequence>
<evidence type="ECO:0000313" key="8">
    <source>
        <dbReference type="EMBL" id="QGN14854.1"/>
    </source>
</evidence>
<evidence type="ECO:0000256" key="5">
    <source>
        <dbReference type="ARBA" id="ARBA00038392"/>
    </source>
</evidence>
<dbReference type="CDD" id="cd07978">
    <property type="entry name" value="HFD_TAF13"/>
    <property type="match status" value="1"/>
</dbReference>
<feature type="compositionally biased region" description="Basic and acidic residues" evidence="7">
    <location>
        <begin position="163"/>
        <end position="172"/>
    </location>
</feature>
<dbReference type="Proteomes" id="UP000422736">
    <property type="component" value="Chromosome 2"/>
</dbReference>
<evidence type="ECO:0000256" key="4">
    <source>
        <dbReference type="ARBA" id="ARBA00023242"/>
    </source>
</evidence>
<evidence type="ECO:0000256" key="1">
    <source>
        <dbReference type="ARBA" id="ARBA00004123"/>
    </source>
</evidence>
<dbReference type="InterPro" id="IPR009072">
    <property type="entry name" value="Histone-fold"/>
</dbReference>